<protein>
    <submittedName>
        <fullName evidence="1">Uncharacterized protein</fullName>
    </submittedName>
</protein>
<organism evidence="1 2">
    <name type="scientific">Natrialba aegyptia DSM 13077</name>
    <dbReference type="NCBI Taxonomy" id="1227491"/>
    <lineage>
        <taxon>Archaea</taxon>
        <taxon>Methanobacteriati</taxon>
        <taxon>Methanobacteriota</taxon>
        <taxon>Stenosarchaea group</taxon>
        <taxon>Halobacteria</taxon>
        <taxon>Halobacteriales</taxon>
        <taxon>Natrialbaceae</taxon>
        <taxon>Natrialba</taxon>
    </lineage>
</organism>
<comment type="caution">
    <text evidence="1">The sequence shown here is derived from an EMBL/GenBank/DDBJ whole genome shotgun (WGS) entry which is preliminary data.</text>
</comment>
<dbReference type="Proteomes" id="UP000011591">
    <property type="component" value="Unassembled WGS sequence"/>
</dbReference>
<proteinExistence type="predicted"/>
<dbReference type="AlphaFoldDB" id="M0AV08"/>
<dbReference type="EMBL" id="AOIP01000040">
    <property type="protein sequence ID" value="ELZ02162.1"/>
    <property type="molecule type" value="Genomic_DNA"/>
</dbReference>
<name>M0AV08_9EURY</name>
<evidence type="ECO:0000313" key="2">
    <source>
        <dbReference type="Proteomes" id="UP000011591"/>
    </source>
</evidence>
<accession>M0AV08</accession>
<sequence length="152" mass="17182">MIDIAVQFIDNCLGLLASMWLHVSAVGREHDNIRVCLLAHLNVIVRFLSFLDAQIRVDDHWINIDIDFVVIVDRDRRLWSWTGQAAVSEVFLVAIVDFPVTIIEVKARPRESVTSNPRPVPGEFTLDRVDGDLIIIPLDADLFADHSTNVVQ</sequence>
<evidence type="ECO:0000313" key="1">
    <source>
        <dbReference type="EMBL" id="ELZ02162.1"/>
    </source>
</evidence>
<keyword evidence="2" id="KW-1185">Reference proteome</keyword>
<reference evidence="1 2" key="1">
    <citation type="journal article" date="2014" name="PLoS Genet.">
        <title>Phylogenetically driven sequencing of extremely halophilic archaea reveals strategies for static and dynamic osmo-response.</title>
        <authorList>
            <person name="Becker E.A."/>
            <person name="Seitzer P.M."/>
            <person name="Tritt A."/>
            <person name="Larsen D."/>
            <person name="Krusor M."/>
            <person name="Yao A.I."/>
            <person name="Wu D."/>
            <person name="Madern D."/>
            <person name="Eisen J.A."/>
            <person name="Darling A.E."/>
            <person name="Facciotti M.T."/>
        </authorList>
    </citation>
    <scope>NUCLEOTIDE SEQUENCE [LARGE SCALE GENOMIC DNA]</scope>
    <source>
        <strain evidence="1 2">DSM 13077</strain>
    </source>
</reference>
<gene>
    <name evidence="1" type="ORF">C480_17557</name>
</gene>